<organism evidence="1 2">
    <name type="scientific">Setaria italica</name>
    <name type="common">Foxtail millet</name>
    <name type="synonym">Panicum italicum</name>
    <dbReference type="NCBI Taxonomy" id="4555"/>
    <lineage>
        <taxon>Eukaryota</taxon>
        <taxon>Viridiplantae</taxon>
        <taxon>Streptophyta</taxon>
        <taxon>Embryophyta</taxon>
        <taxon>Tracheophyta</taxon>
        <taxon>Spermatophyta</taxon>
        <taxon>Magnoliopsida</taxon>
        <taxon>Liliopsida</taxon>
        <taxon>Poales</taxon>
        <taxon>Poaceae</taxon>
        <taxon>PACMAD clade</taxon>
        <taxon>Panicoideae</taxon>
        <taxon>Panicodae</taxon>
        <taxon>Paniceae</taxon>
        <taxon>Cenchrinae</taxon>
        <taxon>Setaria</taxon>
    </lineage>
</organism>
<evidence type="ECO:0000313" key="2">
    <source>
        <dbReference type="Proteomes" id="UP000004995"/>
    </source>
</evidence>
<dbReference type="InParanoid" id="K3Y0P5"/>
<dbReference type="EnsemblPlants" id="KQL09108">
    <property type="protein sequence ID" value="KQL09108"/>
    <property type="gene ID" value="SETIT_007756mg"/>
</dbReference>
<reference evidence="2" key="1">
    <citation type="journal article" date="2012" name="Nat. Biotechnol.">
        <title>Reference genome sequence of the model plant Setaria.</title>
        <authorList>
            <person name="Bennetzen J.L."/>
            <person name="Schmutz J."/>
            <person name="Wang H."/>
            <person name="Percifield R."/>
            <person name="Hawkins J."/>
            <person name="Pontaroli A.C."/>
            <person name="Estep M."/>
            <person name="Feng L."/>
            <person name="Vaughn J.N."/>
            <person name="Grimwood J."/>
            <person name="Jenkins J."/>
            <person name="Barry K."/>
            <person name="Lindquist E."/>
            <person name="Hellsten U."/>
            <person name="Deshpande S."/>
            <person name="Wang X."/>
            <person name="Wu X."/>
            <person name="Mitros T."/>
            <person name="Triplett J."/>
            <person name="Yang X."/>
            <person name="Ye C.Y."/>
            <person name="Mauro-Herrera M."/>
            <person name="Wang L."/>
            <person name="Li P."/>
            <person name="Sharma M."/>
            <person name="Sharma R."/>
            <person name="Ronald P.C."/>
            <person name="Panaud O."/>
            <person name="Kellogg E.A."/>
            <person name="Brutnell T.P."/>
            <person name="Doust A.N."/>
            <person name="Tuskan G.A."/>
            <person name="Rokhsar D."/>
            <person name="Devos K.M."/>
        </authorList>
    </citation>
    <scope>NUCLEOTIDE SEQUENCE [LARGE SCALE GENOMIC DNA]</scope>
    <source>
        <strain evidence="2">cv. Yugu1</strain>
    </source>
</reference>
<dbReference type="EMBL" id="AGNK02002180">
    <property type="status" value="NOT_ANNOTATED_CDS"/>
    <property type="molecule type" value="Genomic_DNA"/>
</dbReference>
<proteinExistence type="predicted"/>
<keyword evidence="2" id="KW-1185">Reference proteome</keyword>
<name>K3Y0P5_SETIT</name>
<dbReference type="HOGENOM" id="CLU_2853960_0_0_1"/>
<reference evidence="1" key="2">
    <citation type="submission" date="2018-08" db="UniProtKB">
        <authorList>
            <consortium name="EnsemblPlants"/>
        </authorList>
    </citation>
    <scope>IDENTIFICATION</scope>
    <source>
        <strain evidence="1">Yugu1</strain>
    </source>
</reference>
<dbReference type="Gramene" id="KQL09108">
    <property type="protein sequence ID" value="KQL09108"/>
    <property type="gene ID" value="SETIT_007756mg"/>
</dbReference>
<sequence length="65" mass="7447">MIINCNAECLVQNSLCKSQRPQEIGLHLKFLHAGQKELEILGYLQLHPNISDQHCSEKGHLVRRI</sequence>
<dbReference type="Proteomes" id="UP000004995">
    <property type="component" value="Unassembled WGS sequence"/>
</dbReference>
<protein>
    <submittedName>
        <fullName evidence="1">Uncharacterized protein</fullName>
    </submittedName>
</protein>
<dbReference type="AlphaFoldDB" id="K3Y0P5"/>
<accession>K3Y0P5</accession>
<evidence type="ECO:0000313" key="1">
    <source>
        <dbReference type="EnsemblPlants" id="KQL09108"/>
    </source>
</evidence>